<dbReference type="CDD" id="cd07717">
    <property type="entry name" value="RNaseZ_ZiPD-like_MBL-fold"/>
    <property type="match status" value="1"/>
</dbReference>
<sequence>MSSTCTVSILGCYAAAPGAFKNPTSQVLNIRNHVFLIDCGEGTQVALRRNKIKFVRIKHIFISHLHGDHFFGLMGVISTFSLLKRTAPLTIYGPVGIKEIVLLQLKLMQNFTSYPLHFKELSSKEPELVYEDDAVTVTTIPLQHRIYANGYYFQEKEGDRKLDINAVLNLNIDKAYFNKIKQGGDVTLEDGTIVPNSELTFDPPKPKSYAYCSDTRYKPVIADQIQNATALYHESTFLDSHEHLCKPTGHSTAKQAASIAKQANVENLILGHYSTRYNDLEAFREEAETIYPNVHLADDGKVFTF</sequence>
<reference evidence="9 10" key="1">
    <citation type="submission" date="2017-06" db="EMBL/GenBank/DDBJ databases">
        <authorList>
            <person name="Kim H.J."/>
            <person name="Triplett B.A."/>
        </authorList>
    </citation>
    <scope>NUCLEOTIDE SEQUENCE [LARGE SCALE GENOMIC DNA]</scope>
    <source>
        <strain evidence="9 10">DSM 25597</strain>
    </source>
</reference>
<dbReference type="GO" id="GO:0042781">
    <property type="term" value="F:3'-tRNA processing endoribonuclease activity"/>
    <property type="evidence" value="ECO:0007669"/>
    <property type="project" value="UniProtKB-UniRule"/>
</dbReference>
<dbReference type="EC" id="3.1.26.11" evidence="8"/>
<dbReference type="Gene3D" id="3.60.15.10">
    <property type="entry name" value="Ribonuclease Z/Hydroxyacylglutathione hydrolase-like"/>
    <property type="match status" value="1"/>
</dbReference>
<comment type="subunit">
    <text evidence="1 8">Homodimer.</text>
</comment>
<keyword evidence="3 8" id="KW-0540">Nuclease</keyword>
<dbReference type="InterPro" id="IPR036866">
    <property type="entry name" value="RibonucZ/Hydroxyglut_hydro"/>
</dbReference>
<dbReference type="GO" id="GO:0008270">
    <property type="term" value="F:zinc ion binding"/>
    <property type="evidence" value="ECO:0007669"/>
    <property type="project" value="UniProtKB-UniRule"/>
</dbReference>
<feature type="binding site" evidence="8">
    <location>
        <position position="64"/>
    </location>
    <ligand>
        <name>Zn(2+)</name>
        <dbReference type="ChEBI" id="CHEBI:29105"/>
        <label>1</label>
        <note>catalytic</note>
    </ligand>
</feature>
<feature type="binding site" evidence="8">
    <location>
        <position position="214"/>
    </location>
    <ligand>
        <name>Zn(2+)</name>
        <dbReference type="ChEBI" id="CHEBI:29105"/>
        <label>2</label>
        <note>catalytic</note>
    </ligand>
</feature>
<evidence type="ECO:0000313" key="10">
    <source>
        <dbReference type="Proteomes" id="UP000198379"/>
    </source>
</evidence>
<dbReference type="SUPFAM" id="SSF56281">
    <property type="entry name" value="Metallo-hydrolase/oxidoreductase"/>
    <property type="match status" value="1"/>
</dbReference>
<dbReference type="NCBIfam" id="NF000801">
    <property type="entry name" value="PRK00055.1-3"/>
    <property type="match status" value="1"/>
</dbReference>
<keyword evidence="10" id="KW-1185">Reference proteome</keyword>
<comment type="catalytic activity">
    <reaction evidence="8">
        <text>Endonucleolytic cleavage of RNA, removing extra 3' nucleotides from tRNA precursor, generating 3' termini of tRNAs. A 3'-hydroxy group is left at the tRNA terminus and a 5'-phosphoryl group is left at the trailer molecule.</text>
        <dbReference type="EC" id="3.1.26.11"/>
    </reaction>
</comment>
<evidence type="ECO:0000313" key="9">
    <source>
        <dbReference type="EMBL" id="SNS21045.1"/>
    </source>
</evidence>
<dbReference type="RefSeq" id="WP_089373360.1">
    <property type="nucleotide sequence ID" value="NZ_BMEP01000009.1"/>
</dbReference>
<dbReference type="PANTHER" id="PTHR46018">
    <property type="entry name" value="ZINC PHOSPHODIESTERASE ELAC PROTEIN 1"/>
    <property type="match status" value="1"/>
</dbReference>
<evidence type="ECO:0000256" key="3">
    <source>
        <dbReference type="ARBA" id="ARBA00022722"/>
    </source>
</evidence>
<keyword evidence="4 8" id="KW-0479">Metal-binding</keyword>
<dbReference type="HAMAP" id="MF_01818">
    <property type="entry name" value="RNase_Z_BN"/>
    <property type="match status" value="1"/>
</dbReference>
<comment type="similarity">
    <text evidence="8">Belongs to the RNase Z family.</text>
</comment>
<protein>
    <recommendedName>
        <fullName evidence="8">Ribonuclease Z</fullName>
        <shortName evidence="8">RNase Z</shortName>
        <ecNumber evidence="8">3.1.26.11</ecNumber>
    </recommendedName>
    <alternativeName>
        <fullName evidence="8">tRNA 3 endonuclease</fullName>
    </alternativeName>
    <alternativeName>
        <fullName evidence="8">tRNase Z</fullName>
    </alternativeName>
</protein>
<dbReference type="PANTHER" id="PTHR46018:SF2">
    <property type="entry name" value="ZINC PHOSPHODIESTERASE ELAC PROTEIN 1"/>
    <property type="match status" value="1"/>
</dbReference>
<name>A0A239CLL6_9FLAO</name>
<keyword evidence="2 8" id="KW-0819">tRNA processing</keyword>
<evidence type="ECO:0000256" key="8">
    <source>
        <dbReference type="HAMAP-Rule" id="MF_01818"/>
    </source>
</evidence>
<gene>
    <name evidence="8" type="primary">rnz</name>
    <name evidence="9" type="ORF">SAMN06265376_10875</name>
</gene>
<feature type="binding site" evidence="8">
    <location>
        <position position="66"/>
    </location>
    <ligand>
        <name>Zn(2+)</name>
        <dbReference type="ChEBI" id="CHEBI:29105"/>
        <label>1</label>
        <note>catalytic</note>
    </ligand>
</feature>
<keyword evidence="5 8" id="KW-0255">Endonuclease</keyword>
<evidence type="ECO:0000256" key="1">
    <source>
        <dbReference type="ARBA" id="ARBA00011738"/>
    </source>
</evidence>
<evidence type="ECO:0000256" key="4">
    <source>
        <dbReference type="ARBA" id="ARBA00022723"/>
    </source>
</evidence>
<feature type="binding site" evidence="8">
    <location>
        <position position="214"/>
    </location>
    <ligand>
        <name>Zn(2+)</name>
        <dbReference type="ChEBI" id="CHEBI:29105"/>
        <label>1</label>
        <note>catalytic</note>
    </ligand>
</feature>
<evidence type="ECO:0000256" key="5">
    <source>
        <dbReference type="ARBA" id="ARBA00022759"/>
    </source>
</evidence>
<dbReference type="NCBIfam" id="TIGR02651">
    <property type="entry name" value="RNase_Z"/>
    <property type="match status" value="1"/>
</dbReference>
<dbReference type="Pfam" id="PF23023">
    <property type="entry name" value="Anti-Pycsar_Apyc1"/>
    <property type="match status" value="1"/>
</dbReference>
<evidence type="ECO:0000256" key="6">
    <source>
        <dbReference type="ARBA" id="ARBA00022801"/>
    </source>
</evidence>
<dbReference type="EMBL" id="FZNY01000008">
    <property type="protein sequence ID" value="SNS21045.1"/>
    <property type="molecule type" value="Genomic_DNA"/>
</dbReference>
<comment type="function">
    <text evidence="8">Zinc phosphodiesterase, which displays some tRNA 3'-processing endonuclease activity. Probably involved in tRNA maturation, by removing a 3'-trailer from precursor tRNA.</text>
</comment>
<dbReference type="AlphaFoldDB" id="A0A239CLL6"/>
<dbReference type="OrthoDB" id="9800940at2"/>
<dbReference type="Proteomes" id="UP000198379">
    <property type="component" value="Unassembled WGS sequence"/>
</dbReference>
<comment type="cofactor">
    <cofactor evidence="8">
        <name>Zn(2+)</name>
        <dbReference type="ChEBI" id="CHEBI:29105"/>
    </cofactor>
    <text evidence="8">Binds 2 Zn(2+) ions.</text>
</comment>
<organism evidence="9 10">
    <name type="scientific">Dokdonia pacifica</name>
    <dbReference type="NCBI Taxonomy" id="1627892"/>
    <lineage>
        <taxon>Bacteria</taxon>
        <taxon>Pseudomonadati</taxon>
        <taxon>Bacteroidota</taxon>
        <taxon>Flavobacteriia</taxon>
        <taxon>Flavobacteriales</taxon>
        <taxon>Flavobacteriaceae</taxon>
        <taxon>Dokdonia</taxon>
    </lineage>
</organism>
<proteinExistence type="inferred from homology"/>
<dbReference type="InterPro" id="IPR013471">
    <property type="entry name" value="RNase_Z/BN"/>
</dbReference>
<feature type="binding site" evidence="8">
    <location>
        <position position="272"/>
    </location>
    <ligand>
        <name>Zn(2+)</name>
        <dbReference type="ChEBI" id="CHEBI:29105"/>
        <label>2</label>
        <note>catalytic</note>
    </ligand>
</feature>
<feature type="active site" description="Proton acceptor" evidence="8">
    <location>
        <position position="68"/>
    </location>
</feature>
<keyword evidence="7 8" id="KW-0862">Zinc</keyword>
<keyword evidence="6 8" id="KW-0378">Hydrolase</keyword>
<feature type="binding site" evidence="8">
    <location>
        <position position="68"/>
    </location>
    <ligand>
        <name>Zn(2+)</name>
        <dbReference type="ChEBI" id="CHEBI:29105"/>
        <label>2</label>
        <note>catalytic</note>
    </ligand>
</feature>
<feature type="binding site" evidence="8">
    <location>
        <position position="69"/>
    </location>
    <ligand>
        <name>Zn(2+)</name>
        <dbReference type="ChEBI" id="CHEBI:29105"/>
        <label>2</label>
        <note>catalytic</note>
    </ligand>
</feature>
<evidence type="ECO:0000256" key="2">
    <source>
        <dbReference type="ARBA" id="ARBA00022694"/>
    </source>
</evidence>
<accession>A0A239CLL6</accession>
<feature type="binding site" evidence="8">
    <location>
        <position position="144"/>
    </location>
    <ligand>
        <name>Zn(2+)</name>
        <dbReference type="ChEBI" id="CHEBI:29105"/>
        <label>1</label>
        <note>catalytic</note>
    </ligand>
</feature>
<evidence type="ECO:0000256" key="7">
    <source>
        <dbReference type="ARBA" id="ARBA00022833"/>
    </source>
</evidence>